<dbReference type="InterPro" id="IPR001638">
    <property type="entry name" value="Solute-binding_3/MltF_N"/>
</dbReference>
<sequence length="252" mass="29575">MKKVILGLCSIYFLLSSSVLARQIVVVGGYIFPPFISQEKGNTSGITIDLIRLLNQSQEKYQFVFKLTSPKRRYKDFKGKDYDMIFFENRVWGWNKYPILASKVILKGGEVFIAKSATGRGQEYFKNLKNKKILGILGYHYQFAKFKSDRKFLKKYFNMELGTNHESNLNYIISRDQTAIAIVTKSFFNQFIKKRPELKDQYLVSEKYDQIYNHTILVRKDFSPSVREMNNFIRTLSQSHKLSGLWKKYGIE</sequence>
<feature type="domain" description="Solute-binding protein family 3/N-terminal" evidence="1">
    <location>
        <begin position="31"/>
        <end position="250"/>
    </location>
</feature>
<dbReference type="EMBL" id="MAAO01000006">
    <property type="protein sequence ID" value="OUR96837.1"/>
    <property type="molecule type" value="Genomic_DNA"/>
</dbReference>
<evidence type="ECO:0000313" key="3">
    <source>
        <dbReference type="Proteomes" id="UP000196531"/>
    </source>
</evidence>
<proteinExistence type="predicted"/>
<name>A0A1Y5F7E3_9BACT</name>
<dbReference type="Gene3D" id="3.40.190.10">
    <property type="entry name" value="Periplasmic binding protein-like II"/>
    <property type="match status" value="2"/>
</dbReference>
<comment type="caution">
    <text evidence="2">The sequence shown here is derived from an EMBL/GenBank/DDBJ whole genome shotgun (WGS) entry which is preliminary data.</text>
</comment>
<gene>
    <name evidence="2" type="ORF">A9Q84_10900</name>
</gene>
<evidence type="ECO:0000313" key="2">
    <source>
        <dbReference type="EMBL" id="OUR96837.1"/>
    </source>
</evidence>
<protein>
    <recommendedName>
        <fullName evidence="1">Solute-binding protein family 3/N-terminal domain-containing protein</fullName>
    </recommendedName>
</protein>
<dbReference type="SUPFAM" id="SSF53850">
    <property type="entry name" value="Periplasmic binding protein-like II"/>
    <property type="match status" value="1"/>
</dbReference>
<dbReference type="AlphaFoldDB" id="A0A1Y5F7E3"/>
<evidence type="ECO:0000259" key="1">
    <source>
        <dbReference type="Pfam" id="PF00497"/>
    </source>
</evidence>
<organism evidence="2 3">
    <name type="scientific">Halobacteriovorax marinus</name>
    <dbReference type="NCBI Taxonomy" id="97084"/>
    <lineage>
        <taxon>Bacteria</taxon>
        <taxon>Pseudomonadati</taxon>
        <taxon>Bdellovibrionota</taxon>
        <taxon>Bacteriovoracia</taxon>
        <taxon>Bacteriovoracales</taxon>
        <taxon>Halobacteriovoraceae</taxon>
        <taxon>Halobacteriovorax</taxon>
    </lineage>
</organism>
<accession>A0A1Y5F7E3</accession>
<dbReference type="Proteomes" id="UP000196531">
    <property type="component" value="Unassembled WGS sequence"/>
</dbReference>
<reference evidence="3" key="1">
    <citation type="journal article" date="2017" name="Proc. Natl. Acad. Sci. U.S.A.">
        <title>Simulation of Deepwater Horizon oil plume reveals substrate specialization within a complex community of hydrocarbon-degraders.</title>
        <authorList>
            <person name="Hu P."/>
            <person name="Dubinsky E.A."/>
            <person name="Probst A.J."/>
            <person name="Wang J."/>
            <person name="Sieber C.M.K."/>
            <person name="Tom L.M."/>
            <person name="Gardinali P."/>
            <person name="Banfield J.F."/>
            <person name="Atlas R.M."/>
            <person name="Andersen G.L."/>
        </authorList>
    </citation>
    <scope>NUCLEOTIDE SEQUENCE [LARGE SCALE GENOMIC DNA]</scope>
</reference>
<dbReference type="Pfam" id="PF00497">
    <property type="entry name" value="SBP_bac_3"/>
    <property type="match status" value="1"/>
</dbReference>